<dbReference type="EMBL" id="JACOQK010000001">
    <property type="protein sequence ID" value="MBC5787456.1"/>
    <property type="molecule type" value="Genomic_DNA"/>
</dbReference>
<evidence type="ECO:0000313" key="2">
    <source>
        <dbReference type="EMBL" id="MBC5787456.1"/>
    </source>
</evidence>
<feature type="transmembrane region" description="Helical" evidence="1">
    <location>
        <begin position="230"/>
        <end position="257"/>
    </location>
</feature>
<keyword evidence="1" id="KW-0812">Transmembrane</keyword>
<dbReference type="RefSeq" id="WP_186996397.1">
    <property type="nucleotide sequence ID" value="NZ_JACOQK010000001.1"/>
</dbReference>
<organism evidence="2 3">
    <name type="scientific">Clostridium facile</name>
    <dbReference type="NCBI Taxonomy" id="2763035"/>
    <lineage>
        <taxon>Bacteria</taxon>
        <taxon>Bacillati</taxon>
        <taxon>Bacillota</taxon>
        <taxon>Clostridia</taxon>
        <taxon>Eubacteriales</taxon>
        <taxon>Clostridiaceae</taxon>
        <taxon>Clostridium</taxon>
    </lineage>
</organism>
<feature type="transmembrane region" description="Helical" evidence="1">
    <location>
        <begin position="20"/>
        <end position="39"/>
    </location>
</feature>
<dbReference type="Pfam" id="PF06161">
    <property type="entry name" value="DUF975"/>
    <property type="match status" value="1"/>
</dbReference>
<dbReference type="Proteomes" id="UP000649151">
    <property type="component" value="Unassembled WGS sequence"/>
</dbReference>
<sequence>MTVNSHIRRNTGRALQANWSKGIAIGLVFLSIHLLLLLVEKTTYTFLSSSGYKNLFSSITAVQKWITNGHYDAIAHLITLLIVGIVSLFLVSPIWFGSIKWAYAVASGENSPIALVFYFYTSAKRYFHSIGIILSVFFRMLGYLIVSLLPACAMYSLAWFYQSSGYYSAYIYWVMLGFTWLLLFTGLIFFIYVCSKYYLVGFLFVEDSSLKIAQMIRLSSCMMKGERFQLIMLLICMVPLLVLCVIFIPIIFVIPYLSVELALFAKYQIEHAKREVLAESL</sequence>
<keyword evidence="1" id="KW-1133">Transmembrane helix</keyword>
<feature type="transmembrane region" description="Helical" evidence="1">
    <location>
        <begin position="73"/>
        <end position="95"/>
    </location>
</feature>
<feature type="transmembrane region" description="Helical" evidence="1">
    <location>
        <begin position="170"/>
        <end position="193"/>
    </location>
</feature>
<proteinExistence type="predicted"/>
<evidence type="ECO:0000256" key="1">
    <source>
        <dbReference type="SAM" id="Phobius"/>
    </source>
</evidence>
<accession>A0ABR7IQM9</accession>
<reference evidence="2 3" key="1">
    <citation type="submission" date="2020-08" db="EMBL/GenBank/DDBJ databases">
        <title>Genome public.</title>
        <authorList>
            <person name="Liu C."/>
            <person name="Sun Q."/>
        </authorList>
    </citation>
    <scope>NUCLEOTIDE SEQUENCE [LARGE SCALE GENOMIC DNA]</scope>
    <source>
        <strain evidence="2 3">NSJ-27</strain>
    </source>
</reference>
<dbReference type="InterPro" id="IPR010380">
    <property type="entry name" value="DUF975"/>
</dbReference>
<name>A0ABR7IQM9_9CLOT</name>
<keyword evidence="3" id="KW-1185">Reference proteome</keyword>
<keyword evidence="1" id="KW-0472">Membrane</keyword>
<protein>
    <submittedName>
        <fullName evidence="2">DUF975 family protein</fullName>
    </submittedName>
</protein>
<evidence type="ECO:0000313" key="3">
    <source>
        <dbReference type="Proteomes" id="UP000649151"/>
    </source>
</evidence>
<gene>
    <name evidence="2" type="ORF">H8Z77_05375</name>
</gene>
<feature type="transmembrane region" description="Helical" evidence="1">
    <location>
        <begin position="132"/>
        <end position="158"/>
    </location>
</feature>
<comment type="caution">
    <text evidence="2">The sequence shown here is derived from an EMBL/GenBank/DDBJ whole genome shotgun (WGS) entry which is preliminary data.</text>
</comment>